<keyword evidence="1" id="KW-0547">Nucleotide-binding</keyword>
<evidence type="ECO:0000313" key="5">
    <source>
        <dbReference type="Proteomes" id="UP001265700"/>
    </source>
</evidence>
<keyword evidence="2" id="KW-0067">ATP-binding</keyword>
<proteinExistence type="predicted"/>
<evidence type="ECO:0000256" key="1">
    <source>
        <dbReference type="ARBA" id="ARBA00022741"/>
    </source>
</evidence>
<evidence type="ECO:0000313" key="4">
    <source>
        <dbReference type="EMBL" id="MDR7149658.1"/>
    </source>
</evidence>
<dbReference type="Pfam" id="PF00501">
    <property type="entry name" value="AMP-binding"/>
    <property type="match status" value="1"/>
</dbReference>
<dbReference type="Proteomes" id="UP001265700">
    <property type="component" value="Unassembled WGS sequence"/>
</dbReference>
<evidence type="ECO:0000256" key="2">
    <source>
        <dbReference type="ARBA" id="ARBA00022840"/>
    </source>
</evidence>
<name>A0ABU1WK43_9BURK</name>
<dbReference type="SUPFAM" id="SSF56801">
    <property type="entry name" value="Acetyl-CoA synthetase-like"/>
    <property type="match status" value="1"/>
</dbReference>
<dbReference type="EMBL" id="JAVDWU010000003">
    <property type="protein sequence ID" value="MDR7149658.1"/>
    <property type="molecule type" value="Genomic_DNA"/>
</dbReference>
<evidence type="ECO:0000259" key="3">
    <source>
        <dbReference type="Pfam" id="PF00501"/>
    </source>
</evidence>
<dbReference type="InterPro" id="IPR000873">
    <property type="entry name" value="AMP-dep_synth/lig_dom"/>
</dbReference>
<organism evidence="4 5">
    <name type="scientific">Hydrogenophaga palleronii</name>
    <dbReference type="NCBI Taxonomy" id="65655"/>
    <lineage>
        <taxon>Bacteria</taxon>
        <taxon>Pseudomonadati</taxon>
        <taxon>Pseudomonadota</taxon>
        <taxon>Betaproteobacteria</taxon>
        <taxon>Burkholderiales</taxon>
        <taxon>Comamonadaceae</taxon>
        <taxon>Hydrogenophaga</taxon>
    </lineage>
</organism>
<protein>
    <submittedName>
        <fullName evidence="4">Long-chain acyl-CoA synthetase</fullName>
        <ecNumber evidence="4">6.2.1.3</ecNumber>
    </submittedName>
</protein>
<dbReference type="GO" id="GO:0004467">
    <property type="term" value="F:long-chain fatty acid-CoA ligase activity"/>
    <property type="evidence" value="ECO:0007669"/>
    <property type="project" value="UniProtKB-EC"/>
</dbReference>
<dbReference type="InterPro" id="IPR020845">
    <property type="entry name" value="AMP-binding_CS"/>
</dbReference>
<dbReference type="EC" id="6.2.1.3" evidence="4"/>
<dbReference type="RefSeq" id="WP_310314073.1">
    <property type="nucleotide sequence ID" value="NZ_JAVDWU010000003.1"/>
</dbReference>
<sequence>MQTTFPRLLLDHAQQRPDAPAMREKEYGIWQTTTWAGMAKLVEAIACGLHQAGLQRGEHMVVIGANRPRLYATMLAAQSIGAIPVPLYQDAVGAECVFPINNADVRFAVVEDQEQVDKMLEIRDRCPQLAHIYFDDPRGLRNYDQPGLSSLEELMAAGEAFAKLHPQVFREQVAMASPDDVAAMFFTSGTTGNPKGVVHTHNTLIDRGAVGARFDKLTPKDEVLAYLPPAWIGQNIFSYAQWLVAGYVVNCPESGATVTIDLKEVGPTYYFAPPRVFEGLLTSVMIRMEDAGLLKRKMFHYFMDVARRVGPDKLDGKSVGLVDSIKYALGNALVYGPLRNSLGFSRVRVAYTAGEAIGPDLFSFYRSIGINLKQLYGSTETAVFVCLQPDNEARADTVGVPCEGVEIKLSDTGEILVKSPGLLKGYYKNPEATSEVLTADGWYHTSDAGFIDASGHLKIIDRVKDVGRIKGGAHDGAMFAPKYVENKLKFFSHIKEAVAYGDQREKVCVMINIDFDAVGNWAERRNLPYAGYTDLAQKPEVYELIRECVEKVNADLSRDELLAGSQISRFLVLHKELDADDGELTRTNKVRRGFIAEKYGVLVSALYGDQKEQYIETQVKFEDGRTGSVSATLKVDDARTFTPVKAAA</sequence>
<gene>
    <name evidence="4" type="ORF">J2W49_001613</name>
</gene>
<dbReference type="PROSITE" id="PS00455">
    <property type="entry name" value="AMP_BINDING"/>
    <property type="match status" value="1"/>
</dbReference>
<dbReference type="PANTHER" id="PTHR43272:SF33">
    <property type="entry name" value="AMP-BINDING DOMAIN-CONTAINING PROTEIN-RELATED"/>
    <property type="match status" value="1"/>
</dbReference>
<comment type="caution">
    <text evidence="4">The sequence shown here is derived from an EMBL/GenBank/DDBJ whole genome shotgun (WGS) entry which is preliminary data.</text>
</comment>
<reference evidence="4 5" key="1">
    <citation type="submission" date="2023-07" db="EMBL/GenBank/DDBJ databases">
        <title>Sorghum-associated microbial communities from plants grown in Nebraska, USA.</title>
        <authorList>
            <person name="Schachtman D."/>
        </authorList>
    </citation>
    <scope>NUCLEOTIDE SEQUENCE [LARGE SCALE GENOMIC DNA]</scope>
    <source>
        <strain evidence="4 5">4249</strain>
    </source>
</reference>
<dbReference type="InterPro" id="IPR042099">
    <property type="entry name" value="ANL_N_sf"/>
</dbReference>
<keyword evidence="4" id="KW-0436">Ligase</keyword>
<dbReference type="Gene3D" id="3.40.50.12780">
    <property type="entry name" value="N-terminal domain of ligase-like"/>
    <property type="match status" value="1"/>
</dbReference>
<dbReference type="PANTHER" id="PTHR43272">
    <property type="entry name" value="LONG-CHAIN-FATTY-ACID--COA LIGASE"/>
    <property type="match status" value="1"/>
</dbReference>
<feature type="domain" description="AMP-dependent synthetase/ligase" evidence="3">
    <location>
        <begin position="11"/>
        <end position="427"/>
    </location>
</feature>
<keyword evidence="5" id="KW-1185">Reference proteome</keyword>
<accession>A0ABU1WK43</accession>